<evidence type="ECO:0000313" key="1">
    <source>
        <dbReference type="EMBL" id="EPX78121.1"/>
    </source>
</evidence>
<comment type="caution">
    <text evidence="1">The sequence shown here is derived from an EMBL/GenBank/DDBJ whole genome shotgun (WGS) entry which is preliminary data.</text>
</comment>
<evidence type="ECO:0000313" key="2">
    <source>
        <dbReference type="Proteomes" id="UP000015347"/>
    </source>
</evidence>
<dbReference type="RefSeq" id="WP_020042286.1">
    <property type="nucleotide sequence ID" value="NZ_KE557280.1"/>
</dbReference>
<dbReference type="HOGENOM" id="CLU_2510773_0_0_5"/>
<proteinExistence type="predicted"/>
<evidence type="ECO:0008006" key="3">
    <source>
        <dbReference type="Google" id="ProtNLM"/>
    </source>
</evidence>
<dbReference type="OrthoDB" id="7875288at2"/>
<protein>
    <recommendedName>
        <fullName evidence="3">XRE family transcriptional regulator</fullName>
    </recommendedName>
</protein>
<dbReference type="Proteomes" id="UP000015347">
    <property type="component" value="Unassembled WGS sequence"/>
</dbReference>
<dbReference type="EMBL" id="APVH01000041">
    <property type="protein sequence ID" value="EPX78121.1"/>
    <property type="molecule type" value="Genomic_DNA"/>
</dbReference>
<accession>S9Q9U7</accession>
<gene>
    <name evidence="1" type="ORF">Salmuc_04468</name>
</gene>
<dbReference type="AlphaFoldDB" id="S9Q9U7"/>
<organism evidence="1 2">
    <name type="scientific">Salipiger mucosus DSM 16094</name>
    <dbReference type="NCBI Taxonomy" id="1123237"/>
    <lineage>
        <taxon>Bacteria</taxon>
        <taxon>Pseudomonadati</taxon>
        <taxon>Pseudomonadota</taxon>
        <taxon>Alphaproteobacteria</taxon>
        <taxon>Rhodobacterales</taxon>
        <taxon>Roseobacteraceae</taxon>
        <taxon>Salipiger</taxon>
    </lineage>
</organism>
<reference evidence="2" key="1">
    <citation type="journal article" date="2014" name="Stand. Genomic Sci.">
        <title>Genome sequence of the exopolysaccharide-producing Salipiger mucosus type strain (DSM 16094(T)), a moderately halophilic member of the Roseobacter clade.</title>
        <authorList>
            <person name="Riedel T."/>
            <person name="Spring S."/>
            <person name="Fiebig A."/>
            <person name="Petersen J."/>
            <person name="Kyrpides N.C."/>
            <person name="Goker M."/>
            <person name="Klenk H.P."/>
        </authorList>
    </citation>
    <scope>NUCLEOTIDE SEQUENCE [LARGE SCALE GENOMIC DNA]</scope>
    <source>
        <strain evidence="2">DSM 16094</strain>
    </source>
</reference>
<sequence>MTKHQQSYQPGPIFHDAFLAGMRALGSSSREFADRHGVNFQNIRGYSTGWSNGPKAQLMRDAMIEEIGPDLFAALYAKRLEQERV</sequence>
<name>S9Q9U7_9RHOB</name>
<keyword evidence="2" id="KW-1185">Reference proteome</keyword>